<sequence length="141" mass="15303">MRAKKLNALSAVLVSVIFFVIVASIIFVVLSESGIISLTTSPLSVSSFSCSPSGTTITLHKSVPGDLNITEIDFISNDSSSLVYTDYTVSSEYSIISLSYRCIPAGSVSSIKVYYLSYTSIETQQVNQNNFFSKLISETRT</sequence>
<accession>D6GVN8</accession>
<evidence type="ECO:0000256" key="1">
    <source>
        <dbReference type="SAM" id="Phobius"/>
    </source>
</evidence>
<organism evidence="2 3">
    <name type="scientific">Candidatus Parvarchaeum acidophilus ARMAN-5</name>
    <dbReference type="NCBI Taxonomy" id="662762"/>
    <lineage>
        <taxon>Archaea</taxon>
        <taxon>Candidatus Parvarchaeota</taxon>
        <taxon>Candidatus Parvarchaeum</taxon>
    </lineage>
</organism>
<feature type="transmembrane region" description="Helical" evidence="1">
    <location>
        <begin position="7"/>
        <end position="30"/>
    </location>
</feature>
<dbReference type="Proteomes" id="UP000009376">
    <property type="component" value="Unassembled WGS sequence"/>
</dbReference>
<keyword evidence="1" id="KW-0812">Transmembrane</keyword>
<gene>
    <name evidence="2" type="ORF">BJBARM5_0551</name>
</gene>
<name>D6GVN8_PARA5</name>
<proteinExistence type="predicted"/>
<evidence type="ECO:0000313" key="3">
    <source>
        <dbReference type="Proteomes" id="UP000009376"/>
    </source>
</evidence>
<reference evidence="2 3" key="1">
    <citation type="journal article" date="2010" name="Proc. Natl. Acad. Sci. U.S.A.">
        <title>Enigmatic, ultrasmall, uncultivated Archaea.</title>
        <authorList>
            <person name="Baker B.J."/>
            <person name="Comolli L.R."/>
            <person name="Dick G.J."/>
            <person name="Hauser L.J."/>
            <person name="Hyatt D."/>
            <person name="Dill B.D."/>
            <person name="Land M.L."/>
            <person name="Verberkmoes N.C."/>
            <person name="Hettich R.L."/>
            <person name="Banfield J.F."/>
        </authorList>
    </citation>
    <scope>NUCLEOTIDE SEQUENCE [LARGE SCALE GENOMIC DNA]</scope>
</reference>
<evidence type="ECO:0000313" key="2">
    <source>
        <dbReference type="EMBL" id="EFD92698.1"/>
    </source>
</evidence>
<keyword evidence="1" id="KW-0472">Membrane</keyword>
<dbReference type="AlphaFoldDB" id="D6GVN8"/>
<protein>
    <submittedName>
        <fullName evidence="2">Uncharacterized protein</fullName>
    </submittedName>
</protein>
<keyword evidence="1" id="KW-1133">Transmembrane helix</keyword>
<dbReference type="EMBL" id="GG745555">
    <property type="protein sequence ID" value="EFD92698.1"/>
    <property type="molecule type" value="Genomic_DNA"/>
</dbReference>